<keyword evidence="5" id="KW-1185">Reference proteome</keyword>
<gene>
    <name evidence="4" type="ORF">SCLAV_2000</name>
</gene>
<name>B5GSR0_STRCL</name>
<evidence type="ECO:0000259" key="3">
    <source>
        <dbReference type="SMART" id="SM00754"/>
    </source>
</evidence>
<dbReference type="OrthoDB" id="8901345at2"/>
<organism evidence="4 5">
    <name type="scientific">Streptomyces clavuligerus</name>
    <dbReference type="NCBI Taxonomy" id="1901"/>
    <lineage>
        <taxon>Bacteria</taxon>
        <taxon>Bacillati</taxon>
        <taxon>Actinomycetota</taxon>
        <taxon>Actinomycetes</taxon>
        <taxon>Kitasatosporales</taxon>
        <taxon>Streptomycetaceae</taxon>
        <taxon>Streptomyces</taxon>
    </lineage>
</organism>
<feature type="compositionally biased region" description="Gly residues" evidence="1">
    <location>
        <begin position="27"/>
        <end position="40"/>
    </location>
</feature>
<evidence type="ECO:0000313" key="5">
    <source>
        <dbReference type="Proteomes" id="UP000002357"/>
    </source>
</evidence>
<dbReference type="eggNOG" id="COG2335">
    <property type="taxonomic scope" value="Bacteria"/>
</dbReference>
<protein>
    <recommendedName>
        <fullName evidence="3">CHRD domain-containing protein</fullName>
    </recommendedName>
</protein>
<dbReference type="GeneID" id="93731408"/>
<evidence type="ECO:0000256" key="2">
    <source>
        <dbReference type="SAM" id="SignalP"/>
    </source>
</evidence>
<dbReference type="RefSeq" id="WP_003954842.1">
    <property type="nucleotide sequence ID" value="NZ_CM000913.1"/>
</dbReference>
<dbReference type="Pfam" id="PF07452">
    <property type="entry name" value="CHRD"/>
    <property type="match status" value="2"/>
</dbReference>
<feature type="region of interest" description="Disordered" evidence="1">
    <location>
        <begin position="24"/>
        <end position="59"/>
    </location>
</feature>
<feature type="domain" description="CHRD" evidence="3">
    <location>
        <begin position="67"/>
        <end position="189"/>
    </location>
</feature>
<keyword evidence="2" id="KW-0732">Signal</keyword>
<evidence type="ECO:0000256" key="1">
    <source>
        <dbReference type="SAM" id="MobiDB-lite"/>
    </source>
</evidence>
<dbReference type="AlphaFoldDB" id="B5GSR0"/>
<accession>B5GSR0</accession>
<sequence>MQKRVIAAIAGTLVLGVTGASPSVAHGGHGTPGAAGGHSTAGGHHGHGGTAAQGATGFTAPSRGPAVTFAVELSGANEVPTPGGPIVNDPDAKAAGYVQIKGDRVTYALRWNGVVPSLGHIHQGPAGKNGPLKVLMFGAMPDSVDRAAGHVSLTDAKLAEDIRKDPAGFYVNLHSAEFPGGAVRGQLKPTSRPVNPLDILRGGKLTALSNGGQEVPKTDASKVGDPDGHAVTFLNPKGTQVGYSMAWVNIQSPSLGHIHKGAFGKNGDVVLNLFNRPVPEGVFAVSGRLTGQNAATVARVRDYSREYYSNIHTPEFPDGAVRGQLFG</sequence>
<feature type="chain" id="PRO_5010825015" description="CHRD domain-containing protein" evidence="2">
    <location>
        <begin position="26"/>
        <end position="327"/>
    </location>
</feature>
<dbReference type="EMBL" id="CM000913">
    <property type="protein sequence ID" value="EFG07073.1"/>
    <property type="molecule type" value="Genomic_DNA"/>
</dbReference>
<evidence type="ECO:0000313" key="4">
    <source>
        <dbReference type="EMBL" id="EFG07073.1"/>
    </source>
</evidence>
<reference evidence="4 5" key="1">
    <citation type="journal article" date="2010" name="Genome Biol. Evol.">
        <title>The sequence of a 1.8-mb bacterial linear plasmid reveals a rich evolutionary reservoir of secondary metabolic pathways.</title>
        <authorList>
            <person name="Medema M.H."/>
            <person name="Trefzer A."/>
            <person name="Kovalchuk A."/>
            <person name="van den Berg M."/>
            <person name="Mueller U."/>
            <person name="Heijne W."/>
            <person name="Wu L."/>
            <person name="Alam M.T."/>
            <person name="Ronning C.M."/>
            <person name="Nierman W.C."/>
            <person name="Bovenberg R.A.L."/>
            <person name="Breitling R."/>
            <person name="Takano E."/>
        </authorList>
    </citation>
    <scope>NUCLEOTIDE SEQUENCE [LARGE SCALE GENOMIC DNA]</scope>
    <source>
        <strain evidence="5">ATCC 27064 / DSM 738 / JCM 4710 / NBRC 13307 / NCIMB 12785 / NRRL 3585 / VKM Ac-602</strain>
    </source>
</reference>
<dbReference type="SMART" id="SM00754">
    <property type="entry name" value="CHRD"/>
    <property type="match status" value="2"/>
</dbReference>
<proteinExistence type="predicted"/>
<feature type="compositionally biased region" description="Low complexity" evidence="1">
    <location>
        <begin position="50"/>
        <end position="59"/>
    </location>
</feature>
<dbReference type="STRING" id="1901.BB341_18320"/>
<feature type="domain" description="CHRD" evidence="3">
    <location>
        <begin position="203"/>
        <end position="327"/>
    </location>
</feature>
<feature type="signal peptide" evidence="2">
    <location>
        <begin position="1"/>
        <end position="25"/>
    </location>
</feature>
<dbReference type="Proteomes" id="UP000002357">
    <property type="component" value="Chromosome"/>
</dbReference>
<dbReference type="InterPro" id="IPR010895">
    <property type="entry name" value="CHRD"/>
</dbReference>